<dbReference type="AlphaFoldDB" id="A0A0F9J4E6"/>
<proteinExistence type="predicted"/>
<sequence length="107" mass="12079">NTLDPTVVTTTPHQFQQLQWIHNRTVIFGIAQEVRKDKMANPYEIRALGSIKRANNDLNDAYSRGWLLDSIFFDPGGGEDWSGEGIIAVFSPDYTRSVKDEPLSRLA</sequence>
<comment type="caution">
    <text evidence="1">The sequence shown here is derived from an EMBL/GenBank/DDBJ whole genome shotgun (WGS) entry which is preliminary data.</text>
</comment>
<dbReference type="EMBL" id="LAZR01017359">
    <property type="protein sequence ID" value="KKM00756.1"/>
    <property type="molecule type" value="Genomic_DNA"/>
</dbReference>
<gene>
    <name evidence="1" type="ORF">LCGC14_1801300</name>
</gene>
<name>A0A0F9J4E6_9ZZZZ</name>
<protein>
    <submittedName>
        <fullName evidence="1">Uncharacterized protein</fullName>
    </submittedName>
</protein>
<accession>A0A0F9J4E6</accession>
<reference evidence="1" key="1">
    <citation type="journal article" date="2015" name="Nature">
        <title>Complex archaea that bridge the gap between prokaryotes and eukaryotes.</title>
        <authorList>
            <person name="Spang A."/>
            <person name="Saw J.H."/>
            <person name="Jorgensen S.L."/>
            <person name="Zaremba-Niedzwiedzka K."/>
            <person name="Martijn J."/>
            <person name="Lind A.E."/>
            <person name="van Eijk R."/>
            <person name="Schleper C."/>
            <person name="Guy L."/>
            <person name="Ettema T.J."/>
        </authorList>
    </citation>
    <scope>NUCLEOTIDE SEQUENCE</scope>
</reference>
<evidence type="ECO:0000313" key="1">
    <source>
        <dbReference type="EMBL" id="KKM00756.1"/>
    </source>
</evidence>
<feature type="non-terminal residue" evidence="1">
    <location>
        <position position="1"/>
    </location>
</feature>
<organism evidence="1">
    <name type="scientific">marine sediment metagenome</name>
    <dbReference type="NCBI Taxonomy" id="412755"/>
    <lineage>
        <taxon>unclassified sequences</taxon>
        <taxon>metagenomes</taxon>
        <taxon>ecological metagenomes</taxon>
    </lineage>
</organism>